<reference evidence="1 2" key="1">
    <citation type="submission" date="2019-08" db="EMBL/GenBank/DDBJ databases">
        <title>Whole genome of Aphis craccivora.</title>
        <authorList>
            <person name="Voronova N.V."/>
            <person name="Shulinski R.S."/>
            <person name="Bandarenka Y.V."/>
            <person name="Zhorov D.G."/>
            <person name="Warner D."/>
        </authorList>
    </citation>
    <scope>NUCLEOTIDE SEQUENCE [LARGE SCALE GENOMIC DNA]</scope>
    <source>
        <strain evidence="1">180601</strain>
        <tissue evidence="1">Whole Body</tissue>
    </source>
</reference>
<organism evidence="1 2">
    <name type="scientific">Aphis craccivora</name>
    <name type="common">Cowpea aphid</name>
    <dbReference type="NCBI Taxonomy" id="307492"/>
    <lineage>
        <taxon>Eukaryota</taxon>
        <taxon>Metazoa</taxon>
        <taxon>Ecdysozoa</taxon>
        <taxon>Arthropoda</taxon>
        <taxon>Hexapoda</taxon>
        <taxon>Insecta</taxon>
        <taxon>Pterygota</taxon>
        <taxon>Neoptera</taxon>
        <taxon>Paraneoptera</taxon>
        <taxon>Hemiptera</taxon>
        <taxon>Sternorrhyncha</taxon>
        <taxon>Aphidomorpha</taxon>
        <taxon>Aphidoidea</taxon>
        <taxon>Aphididae</taxon>
        <taxon>Aphidini</taxon>
        <taxon>Aphis</taxon>
        <taxon>Aphis</taxon>
    </lineage>
</organism>
<proteinExistence type="predicted"/>
<evidence type="ECO:0000313" key="2">
    <source>
        <dbReference type="Proteomes" id="UP000478052"/>
    </source>
</evidence>
<dbReference type="AlphaFoldDB" id="A0A6G0Z200"/>
<gene>
    <name evidence="1" type="ORF">FWK35_00023595</name>
</gene>
<name>A0A6G0Z200_APHCR</name>
<comment type="caution">
    <text evidence="1">The sequence shown here is derived from an EMBL/GenBank/DDBJ whole genome shotgun (WGS) entry which is preliminary data.</text>
</comment>
<keyword evidence="2" id="KW-1185">Reference proteome</keyword>
<evidence type="ECO:0000313" key="1">
    <source>
        <dbReference type="EMBL" id="KAF0764650.1"/>
    </source>
</evidence>
<accession>A0A6G0Z200</accession>
<dbReference type="Proteomes" id="UP000478052">
    <property type="component" value="Unassembled WGS sequence"/>
</dbReference>
<dbReference type="EMBL" id="VUJU01001580">
    <property type="protein sequence ID" value="KAF0764650.1"/>
    <property type="molecule type" value="Genomic_DNA"/>
</dbReference>
<protein>
    <submittedName>
        <fullName evidence="1">Uncharacterized protein</fullName>
    </submittedName>
</protein>
<sequence>MDSDGEFTQINKTIDTENSKNIKNDSIFLQDNINRFNEQLFQDNTQQFSRYTLIPFKY</sequence>